<dbReference type="InterPro" id="IPR035899">
    <property type="entry name" value="DBL_dom_sf"/>
</dbReference>
<dbReference type="STRING" id="91626.A0A0C9M8U5"/>
<dbReference type="PROSITE" id="PS50003">
    <property type="entry name" value="PH_DOMAIN"/>
    <property type="match status" value="1"/>
</dbReference>
<feature type="region of interest" description="Disordered" evidence="6">
    <location>
        <begin position="567"/>
        <end position="599"/>
    </location>
</feature>
<dbReference type="InterPro" id="IPR036028">
    <property type="entry name" value="SH3-like_dom_sf"/>
</dbReference>
<evidence type="ECO:0000259" key="9">
    <source>
        <dbReference type="PROSITE" id="PS50010"/>
    </source>
</evidence>
<evidence type="ECO:0000256" key="3">
    <source>
        <dbReference type="ARBA" id="ARBA00022490"/>
    </source>
</evidence>
<dbReference type="Gene3D" id="2.30.30.40">
    <property type="entry name" value="SH3 Domains"/>
    <property type="match status" value="2"/>
</dbReference>
<feature type="domain" description="PH" evidence="8">
    <location>
        <begin position="1171"/>
        <end position="1279"/>
    </location>
</feature>
<dbReference type="InterPro" id="IPR001849">
    <property type="entry name" value="PH_domain"/>
</dbReference>
<dbReference type="InterPro" id="IPR001331">
    <property type="entry name" value="GDS_CDC24_CS"/>
</dbReference>
<dbReference type="PROSITE" id="PS00741">
    <property type="entry name" value="DH_1"/>
    <property type="match status" value="1"/>
</dbReference>
<feature type="region of interest" description="Disordered" evidence="6">
    <location>
        <begin position="1"/>
        <end position="25"/>
    </location>
</feature>
<feature type="region of interest" description="Disordered" evidence="6">
    <location>
        <begin position="481"/>
        <end position="523"/>
    </location>
</feature>
<dbReference type="SMART" id="SM00233">
    <property type="entry name" value="PH"/>
    <property type="match status" value="1"/>
</dbReference>
<evidence type="ECO:0000256" key="1">
    <source>
        <dbReference type="ARBA" id="ARBA00004496"/>
    </source>
</evidence>
<proteinExistence type="predicted"/>
<dbReference type="SMART" id="SM00325">
    <property type="entry name" value="RhoGEF"/>
    <property type="match status" value="1"/>
</dbReference>
<dbReference type="Gene3D" id="1.20.900.10">
    <property type="entry name" value="Dbl homology (DH) domain"/>
    <property type="match status" value="1"/>
</dbReference>
<dbReference type="Pfam" id="PF16652">
    <property type="entry name" value="PH_13"/>
    <property type="match status" value="1"/>
</dbReference>
<feature type="compositionally biased region" description="Low complexity" evidence="6">
    <location>
        <begin position="196"/>
        <end position="214"/>
    </location>
</feature>
<feature type="domain" description="SH3" evidence="7">
    <location>
        <begin position="710"/>
        <end position="771"/>
    </location>
</feature>
<gene>
    <name evidence="10" type="ORF">MAM1_0044c03054</name>
</gene>
<feature type="domain" description="SH3" evidence="7">
    <location>
        <begin position="772"/>
        <end position="835"/>
    </location>
</feature>
<dbReference type="Proteomes" id="UP000053815">
    <property type="component" value="Unassembled WGS sequence"/>
</dbReference>
<dbReference type="SUPFAM" id="SSF50044">
    <property type="entry name" value="SH3-domain"/>
    <property type="match status" value="2"/>
</dbReference>
<evidence type="ECO:0000259" key="7">
    <source>
        <dbReference type="PROSITE" id="PS50002"/>
    </source>
</evidence>
<evidence type="ECO:0000313" key="10">
    <source>
        <dbReference type="EMBL" id="GAN03599.1"/>
    </source>
</evidence>
<dbReference type="InterPro" id="IPR000219">
    <property type="entry name" value="DH_dom"/>
</dbReference>
<organism evidence="10">
    <name type="scientific">Mucor ambiguus</name>
    <dbReference type="NCBI Taxonomy" id="91626"/>
    <lineage>
        <taxon>Eukaryota</taxon>
        <taxon>Fungi</taxon>
        <taxon>Fungi incertae sedis</taxon>
        <taxon>Mucoromycota</taxon>
        <taxon>Mucoromycotina</taxon>
        <taxon>Mucoromycetes</taxon>
        <taxon>Mucorales</taxon>
        <taxon>Mucorineae</taxon>
        <taxon>Mucoraceae</taxon>
        <taxon>Mucor</taxon>
    </lineage>
</organism>
<dbReference type="PROSITE" id="PS50002">
    <property type="entry name" value="SH3"/>
    <property type="match status" value="2"/>
</dbReference>
<dbReference type="InterPro" id="IPR051480">
    <property type="entry name" value="Endocytic_GEF_Adapter"/>
</dbReference>
<feature type="coiled-coil region" evidence="5">
    <location>
        <begin position="132"/>
        <end position="159"/>
    </location>
</feature>
<dbReference type="GO" id="GO:0035556">
    <property type="term" value="P:intracellular signal transduction"/>
    <property type="evidence" value="ECO:0007669"/>
    <property type="project" value="InterPro"/>
</dbReference>
<accession>A0A0C9M8U5</accession>
<protein>
    <submittedName>
        <fullName evidence="10">Uncharacterized protein</fullName>
    </submittedName>
</protein>
<dbReference type="SUPFAM" id="SSF50729">
    <property type="entry name" value="PH domain-like"/>
    <property type="match status" value="1"/>
</dbReference>
<dbReference type="GO" id="GO:0035025">
    <property type="term" value="P:positive regulation of Rho protein signal transduction"/>
    <property type="evidence" value="ECO:0007669"/>
    <property type="project" value="TreeGrafter"/>
</dbReference>
<feature type="region of interest" description="Disordered" evidence="6">
    <location>
        <begin position="297"/>
        <end position="339"/>
    </location>
</feature>
<dbReference type="CDD" id="cd00174">
    <property type="entry name" value="SH3"/>
    <property type="match status" value="2"/>
</dbReference>
<name>A0A0C9M8U5_9FUNG</name>
<reference evidence="10" key="1">
    <citation type="submission" date="2014-09" db="EMBL/GenBank/DDBJ databases">
        <title>Draft genome sequence of an oleaginous Mucoromycotina fungus Mucor ambiguus NBRC6742.</title>
        <authorList>
            <person name="Takeda I."/>
            <person name="Yamane N."/>
            <person name="Morita T."/>
            <person name="Tamano K."/>
            <person name="Machida M."/>
            <person name="Baker S."/>
            <person name="Koike H."/>
        </authorList>
    </citation>
    <scope>NUCLEOTIDE SEQUENCE</scope>
    <source>
        <strain evidence="10">NBRC 6742</strain>
    </source>
</reference>
<comment type="subcellular location">
    <subcellularLocation>
        <location evidence="1">Cytoplasm</location>
    </subcellularLocation>
</comment>
<feature type="compositionally biased region" description="Basic and acidic residues" evidence="6">
    <location>
        <begin position="481"/>
        <end position="509"/>
    </location>
</feature>
<dbReference type="PANTHER" id="PTHR46006">
    <property type="entry name" value="RHO GUANINE NUCLEOTIDE EXCHANGE FACTOR AT 64C, ISOFORM A"/>
    <property type="match status" value="1"/>
</dbReference>
<evidence type="ECO:0000256" key="2">
    <source>
        <dbReference type="ARBA" id="ARBA00022443"/>
    </source>
</evidence>
<dbReference type="GO" id="GO:0005737">
    <property type="term" value="C:cytoplasm"/>
    <property type="evidence" value="ECO:0007669"/>
    <property type="project" value="UniProtKB-SubCell"/>
</dbReference>
<dbReference type="InterPro" id="IPR011993">
    <property type="entry name" value="PH-like_dom_sf"/>
</dbReference>
<dbReference type="PROSITE" id="PS50010">
    <property type="entry name" value="DH_2"/>
    <property type="match status" value="1"/>
</dbReference>
<sequence length="1284" mass="147436">MYNTTFLRNPWGDSDPSTTTTTTTTTLEELRKSIREQKVLLAATTGMNEDEVDTFEDHSDAYSSIEDLKRRITSVSKELHEKQQASANRGRTSTQSPAQWWARYQLNLRQMEDLADQRHTLLKEISYLNSGMKGLEEELNQESEKLKQCRLKAARVKKAAFATTGSSTDLDTTGMTESERIRAKAQAMVAARLNKSASTSTASSTATSPSLLPTEDQDARLTAHANRLMDEFKSTQREVESIMETDMKKVDQDLYSGAKELKDRQMFEQGLYVDDDVARFIDHLDRTYTTVSASSIYGSSAPPGISTPPPIKHTTPYYSQAPPPPIPTSQRPGTPRSAGDIKAEAYKRIEERRKLFIKNTADRHEAISVPPGTRAAEDARISNEERAAQERMRKAEADARARLDAMREKRDALRREAAEAEEKKRKAAAEARAAAEAEMLAEKKRKQLGEEERLAKIKKAQDALAEKQRLEREAEVERLRLEREERQRKEAEQRKKREEEERIAEEVRQKKARQAAEQAAREKRLRRIEIERREKEIEAARQEEINRRKQWEEAELQKRLEEERRIKEKEEEAARARQRLEEEEARLEEQKRLEEEEAQRVQMELELQKKREEERLLEEKKLEEQRIYQAEQQLEEEKRREEERKQQQHDREMAAVIAAEEAERAAATAKATYTSNYSTSPTNGSFSNLNSTTAGTSGYGVDVEDEVNFSIIYRVKTLYEYQGMREDDLSFSANETLKAHPSKDKGSDWWYGTSLATNAVGFFPRTYVEVVEEAFRVKTLYEFTKNRSDDLGFYENEVIVVQPFQDENSDWWYGTNEDTEESGYFPKTYVEKIDSASNYSIPSISTTAAPISIPGKSTANVYASGNNYLAVSDSHLPRGLSAPNTPMMKKTNLGVNKQELTKRRRAASSVSTANNSHIGTPQLLFPHSGSMSENLELLTWASTMDDIELNAIPMEERKRQEAIFELIATERSYLSDLQMIINVFYTDSGKYLSQDERDVVFSNIDDLLICNTALLSDMETRQREQANVVDKIGDVFLKHADSLQCYSTYCRNQSYATKFLQKKREDDQWFEVFLKTAQTRSECRSLDLSHFLLEPVQRITRYPLLLRQILNCTPRKHPDYALVRSALFIAQRVLLDVNEETRRFENIQKMSELSRIIDMEATGRLNITGREFIMDGALFKAKSGRKLHGFLFNDILLLAEPLKALNSKGYLYILYREPMPIESVSVRQQTTMTLKSSFGNNPADDLSFQIVSGNQVIAVKTSTATQKRQWMSQIQHYSALQQYN</sequence>
<dbReference type="SMART" id="SM00326">
    <property type="entry name" value="SH3"/>
    <property type="match status" value="2"/>
</dbReference>
<dbReference type="PANTHER" id="PTHR46006:SF6">
    <property type="entry name" value="INTERSECTIN-2 ISOFORM X1"/>
    <property type="match status" value="1"/>
</dbReference>
<evidence type="ECO:0000256" key="6">
    <source>
        <dbReference type="SAM" id="MobiDB-lite"/>
    </source>
</evidence>
<keyword evidence="5" id="KW-0175">Coiled coil</keyword>
<dbReference type="CDD" id="cd00160">
    <property type="entry name" value="RhoGEF"/>
    <property type="match status" value="1"/>
</dbReference>
<evidence type="ECO:0000259" key="8">
    <source>
        <dbReference type="PROSITE" id="PS50003"/>
    </source>
</evidence>
<dbReference type="EMBL" id="DF836333">
    <property type="protein sequence ID" value="GAN03599.1"/>
    <property type="molecule type" value="Genomic_DNA"/>
</dbReference>
<dbReference type="Pfam" id="PF00621">
    <property type="entry name" value="RhoGEF"/>
    <property type="match status" value="1"/>
</dbReference>
<feature type="domain" description="DH" evidence="9">
    <location>
        <begin position="958"/>
        <end position="1140"/>
    </location>
</feature>
<dbReference type="SUPFAM" id="SSF48065">
    <property type="entry name" value="DBL homology domain (DH-domain)"/>
    <property type="match status" value="1"/>
</dbReference>
<evidence type="ECO:0000256" key="4">
    <source>
        <dbReference type="PROSITE-ProRule" id="PRU00192"/>
    </source>
</evidence>
<keyword evidence="11" id="KW-1185">Reference proteome</keyword>
<evidence type="ECO:0000256" key="5">
    <source>
        <dbReference type="SAM" id="Coils"/>
    </source>
</evidence>
<keyword evidence="2 4" id="KW-0728">SH3 domain</keyword>
<dbReference type="InterPro" id="IPR001452">
    <property type="entry name" value="SH3_domain"/>
</dbReference>
<dbReference type="OrthoDB" id="1716625at2759"/>
<feature type="region of interest" description="Disordered" evidence="6">
    <location>
        <begin position="192"/>
        <end position="215"/>
    </location>
</feature>
<evidence type="ECO:0000313" key="11">
    <source>
        <dbReference type="Proteomes" id="UP000053815"/>
    </source>
</evidence>
<keyword evidence="3" id="KW-0963">Cytoplasm</keyword>
<dbReference type="Pfam" id="PF00018">
    <property type="entry name" value="SH3_1"/>
    <property type="match status" value="2"/>
</dbReference>
<dbReference type="GO" id="GO:0005085">
    <property type="term" value="F:guanyl-nucleotide exchange factor activity"/>
    <property type="evidence" value="ECO:0007669"/>
    <property type="project" value="InterPro"/>
</dbReference>
<feature type="compositionally biased region" description="Basic and acidic residues" evidence="6">
    <location>
        <begin position="567"/>
        <end position="580"/>
    </location>
</feature>
<dbReference type="Gene3D" id="2.30.29.30">
    <property type="entry name" value="Pleckstrin-homology domain (PH domain)/Phosphotyrosine-binding domain (PTB)"/>
    <property type="match status" value="1"/>
</dbReference>